<evidence type="ECO:0000313" key="2">
    <source>
        <dbReference type="EMBL" id="MDT3278764.1"/>
    </source>
</evidence>
<comment type="caution">
    <text evidence="2">The sequence shown here is derived from an EMBL/GenBank/DDBJ whole genome shotgun (WGS) entry which is preliminary data.</text>
</comment>
<dbReference type="Pfam" id="PF05050">
    <property type="entry name" value="Methyltransf_21"/>
    <property type="match status" value="1"/>
</dbReference>
<dbReference type="SUPFAM" id="SSF53335">
    <property type="entry name" value="S-adenosyl-L-methionine-dependent methyltransferases"/>
    <property type="match status" value="1"/>
</dbReference>
<gene>
    <name evidence="2" type="ORF">Q4Q50_00370</name>
</gene>
<dbReference type="InterPro" id="IPR052514">
    <property type="entry name" value="SAM-dependent_MTase"/>
</dbReference>
<dbReference type="Proteomes" id="UP001249505">
    <property type="component" value="Unassembled WGS sequence"/>
</dbReference>
<keyword evidence="3" id="KW-1185">Reference proteome</keyword>
<accession>A0ABU3FTR9</accession>
<sequence>MSERYIFGAGIQGEIFFQSFQLSSITLDGFIDAYSQQTHLYDLPIIRQEDIENKDAEIYISVGLLSRRIKSELVAQGFTRVYDFTESIFACPAIIQQLIPHSLWYSAVIDEMVELEQLAKVRGLLFDDKSRQLLDQIVRFRQHHRVEDYPIPDPHIQYFAEDIPVFNHLSALRFIDAGAYNGDTLTSLFTAAQLHALPVEYCASFEPDPSNLYKLNCRVKALGFEHQGRVFIYPAGVWSKCCLLAFDAEHSTSSRLTGTTGSQDNLVSCVALDDVVFGGSPNFIKMDIEGAEKAALLGAKNIIQTYRPVLAICLYHNPSDLWDIPLMINDMVPDYDMYIRVYGDMLLETVLYCIPKKRSENVGPDKE</sequence>
<dbReference type="Gene3D" id="3.40.50.150">
    <property type="entry name" value="Vaccinia Virus protein VP39"/>
    <property type="match status" value="1"/>
</dbReference>
<organism evidence="2 3">
    <name type="scientific">Shewanella scandinavica</name>
    <dbReference type="NCBI Taxonomy" id="3063538"/>
    <lineage>
        <taxon>Bacteria</taxon>
        <taxon>Pseudomonadati</taxon>
        <taxon>Pseudomonadota</taxon>
        <taxon>Gammaproteobacteria</taxon>
        <taxon>Alteromonadales</taxon>
        <taxon>Shewanellaceae</taxon>
        <taxon>Shewanella</taxon>
    </lineage>
</organism>
<dbReference type="NCBIfam" id="TIGR01444">
    <property type="entry name" value="fkbM_fam"/>
    <property type="match status" value="1"/>
</dbReference>
<dbReference type="InterPro" id="IPR029063">
    <property type="entry name" value="SAM-dependent_MTases_sf"/>
</dbReference>
<feature type="domain" description="Methyltransferase FkbM" evidence="1">
    <location>
        <begin position="176"/>
        <end position="340"/>
    </location>
</feature>
<dbReference type="RefSeq" id="WP_263196079.1">
    <property type="nucleotide sequence ID" value="NZ_JAUOES010000001.1"/>
</dbReference>
<reference evidence="2 3" key="1">
    <citation type="submission" date="2023-07" db="EMBL/GenBank/DDBJ databases">
        <title>Novel Shewanella species isolated from Baltic Sea sediments.</title>
        <authorList>
            <person name="Martin-Rodriguez A.J."/>
        </authorList>
    </citation>
    <scope>NUCLEOTIDE SEQUENCE [LARGE SCALE GENOMIC DNA]</scope>
    <source>
        <strain evidence="2 3">SP2S1-2</strain>
    </source>
</reference>
<protein>
    <submittedName>
        <fullName evidence="2">FkbM family methyltransferase</fullName>
    </submittedName>
</protein>
<dbReference type="PANTHER" id="PTHR34203:SF15">
    <property type="entry name" value="SLL1173 PROTEIN"/>
    <property type="match status" value="1"/>
</dbReference>
<keyword evidence="2" id="KW-0489">Methyltransferase</keyword>
<dbReference type="PANTHER" id="PTHR34203">
    <property type="entry name" value="METHYLTRANSFERASE, FKBM FAMILY PROTEIN"/>
    <property type="match status" value="1"/>
</dbReference>
<name>A0ABU3FTR9_9GAMM</name>
<keyword evidence="2" id="KW-0808">Transferase</keyword>
<dbReference type="EMBL" id="JAUOES010000001">
    <property type="protein sequence ID" value="MDT3278764.1"/>
    <property type="molecule type" value="Genomic_DNA"/>
</dbReference>
<evidence type="ECO:0000313" key="3">
    <source>
        <dbReference type="Proteomes" id="UP001249505"/>
    </source>
</evidence>
<dbReference type="GO" id="GO:0032259">
    <property type="term" value="P:methylation"/>
    <property type="evidence" value="ECO:0007669"/>
    <property type="project" value="UniProtKB-KW"/>
</dbReference>
<evidence type="ECO:0000259" key="1">
    <source>
        <dbReference type="Pfam" id="PF05050"/>
    </source>
</evidence>
<dbReference type="InterPro" id="IPR006342">
    <property type="entry name" value="FkbM_mtfrase"/>
</dbReference>
<proteinExistence type="predicted"/>
<dbReference type="GO" id="GO:0008168">
    <property type="term" value="F:methyltransferase activity"/>
    <property type="evidence" value="ECO:0007669"/>
    <property type="project" value="UniProtKB-KW"/>
</dbReference>